<dbReference type="Proteomes" id="UP000587002">
    <property type="component" value="Unassembled WGS sequence"/>
</dbReference>
<dbReference type="RefSeq" id="WP_179716470.1">
    <property type="nucleotide sequence ID" value="NZ_BAABFH010000001.1"/>
</dbReference>
<keyword evidence="6 7" id="KW-0472">Membrane</keyword>
<protein>
    <submittedName>
        <fullName evidence="8">MFS family permease</fullName>
    </submittedName>
</protein>
<evidence type="ECO:0000256" key="7">
    <source>
        <dbReference type="SAM" id="Phobius"/>
    </source>
</evidence>
<feature type="transmembrane region" description="Helical" evidence="7">
    <location>
        <begin position="327"/>
        <end position="350"/>
    </location>
</feature>
<dbReference type="AlphaFoldDB" id="A0A853AMS7"/>
<feature type="transmembrane region" description="Helical" evidence="7">
    <location>
        <begin position="204"/>
        <end position="229"/>
    </location>
</feature>
<dbReference type="InterPro" id="IPR011701">
    <property type="entry name" value="MFS"/>
</dbReference>
<dbReference type="SUPFAM" id="SSF103473">
    <property type="entry name" value="MFS general substrate transporter"/>
    <property type="match status" value="1"/>
</dbReference>
<name>A0A853AMS7_9PSEU</name>
<reference evidence="8 9" key="1">
    <citation type="submission" date="2020-07" db="EMBL/GenBank/DDBJ databases">
        <title>Sequencing the genomes of 1000 actinobacteria strains.</title>
        <authorList>
            <person name="Klenk H.-P."/>
        </authorList>
    </citation>
    <scope>NUCLEOTIDE SEQUENCE [LARGE SCALE GENOMIC DNA]</scope>
    <source>
        <strain evidence="8 9">DSM 44065</strain>
    </source>
</reference>
<evidence type="ECO:0000256" key="6">
    <source>
        <dbReference type="ARBA" id="ARBA00023136"/>
    </source>
</evidence>
<evidence type="ECO:0000256" key="4">
    <source>
        <dbReference type="ARBA" id="ARBA00022692"/>
    </source>
</evidence>
<evidence type="ECO:0000313" key="8">
    <source>
        <dbReference type="EMBL" id="NYI81430.1"/>
    </source>
</evidence>
<accession>A0A853AMS7</accession>
<feature type="transmembrane region" description="Helical" evidence="7">
    <location>
        <begin position="58"/>
        <end position="77"/>
    </location>
</feature>
<feature type="transmembrane region" description="Helical" evidence="7">
    <location>
        <begin position="83"/>
        <end position="104"/>
    </location>
</feature>
<keyword evidence="3" id="KW-1003">Cell membrane</keyword>
<proteinExistence type="predicted"/>
<dbReference type="PANTHER" id="PTHR43266">
    <property type="entry name" value="MACROLIDE-EFFLUX PROTEIN"/>
    <property type="match status" value="1"/>
</dbReference>
<feature type="transmembrane region" description="Helical" evidence="7">
    <location>
        <begin position="356"/>
        <end position="378"/>
    </location>
</feature>
<dbReference type="GO" id="GO:0022857">
    <property type="term" value="F:transmembrane transporter activity"/>
    <property type="evidence" value="ECO:0007669"/>
    <property type="project" value="InterPro"/>
</dbReference>
<feature type="transmembrane region" description="Helical" evidence="7">
    <location>
        <begin position="7"/>
        <end position="25"/>
    </location>
</feature>
<gene>
    <name evidence="8" type="ORF">HNR68_000060</name>
</gene>
<keyword evidence="4 7" id="KW-0812">Transmembrane</keyword>
<evidence type="ECO:0000313" key="9">
    <source>
        <dbReference type="Proteomes" id="UP000587002"/>
    </source>
</evidence>
<keyword evidence="2" id="KW-0813">Transport</keyword>
<evidence type="ECO:0000256" key="3">
    <source>
        <dbReference type="ARBA" id="ARBA00022475"/>
    </source>
</evidence>
<feature type="transmembrane region" description="Helical" evidence="7">
    <location>
        <begin position="31"/>
        <end position="51"/>
    </location>
</feature>
<evidence type="ECO:0000256" key="5">
    <source>
        <dbReference type="ARBA" id="ARBA00022989"/>
    </source>
</evidence>
<dbReference type="GO" id="GO:0005886">
    <property type="term" value="C:plasma membrane"/>
    <property type="evidence" value="ECO:0007669"/>
    <property type="project" value="UniProtKB-SubCell"/>
</dbReference>
<dbReference type="InterPro" id="IPR036259">
    <property type="entry name" value="MFS_trans_sf"/>
</dbReference>
<dbReference type="Pfam" id="PF07690">
    <property type="entry name" value="MFS_1"/>
    <property type="match status" value="1"/>
</dbReference>
<feature type="transmembrane region" description="Helical" evidence="7">
    <location>
        <begin position="241"/>
        <end position="262"/>
    </location>
</feature>
<feature type="transmembrane region" description="Helical" evidence="7">
    <location>
        <begin position="292"/>
        <end position="315"/>
    </location>
</feature>
<evidence type="ECO:0000256" key="2">
    <source>
        <dbReference type="ARBA" id="ARBA00022448"/>
    </source>
</evidence>
<evidence type="ECO:0000256" key="1">
    <source>
        <dbReference type="ARBA" id="ARBA00004651"/>
    </source>
</evidence>
<dbReference type="PANTHER" id="PTHR43266:SF2">
    <property type="entry name" value="MAJOR FACILITATOR SUPERFAMILY (MFS) PROFILE DOMAIN-CONTAINING PROTEIN"/>
    <property type="match status" value="1"/>
</dbReference>
<dbReference type="CDD" id="cd06173">
    <property type="entry name" value="MFS_MefA_like"/>
    <property type="match status" value="1"/>
</dbReference>
<dbReference type="EMBL" id="JACCFJ010000001">
    <property type="protein sequence ID" value="NYI81430.1"/>
    <property type="molecule type" value="Genomic_DNA"/>
</dbReference>
<dbReference type="Gene3D" id="1.20.1250.20">
    <property type="entry name" value="MFS general substrate transporter like domains"/>
    <property type="match status" value="1"/>
</dbReference>
<feature type="transmembrane region" description="Helical" evidence="7">
    <location>
        <begin position="269"/>
        <end position="286"/>
    </location>
</feature>
<comment type="subcellular location">
    <subcellularLocation>
        <location evidence="1">Cell membrane</location>
        <topology evidence="1">Multi-pass membrane protein</topology>
    </subcellularLocation>
</comment>
<sequence>MLLHRLAGSMLVVAVPFFVIDRYGLGWESGLALAARLVPNVVFGIVVGHVVDRWEPRVVAWSTALVNAVVVASVPLTQSLAQLQLLMFAAGVVYTFGLPARMALRPVVIEEGEETRGNAVIVTAERLSSIVGPLLVGLLIATVGVEASFPAQGGITVLSGLLVWGLPNRPAREGASGGVRDELRQMFVTGPVVLVRALAGDRMLCAVVLTAFTYGAAVAVGEVFTAGLAKDHFADHPGSNGWLVAAMGTGGVLGALLSTALGRFHPGRLYFVGNVLEGLAWLALPWVDRLPLALLCMVAAGFLESVATVVYFAEVQKRLPPEMTGRFYATFIPLMDAFEMVGALTAPVLLASTGVGGTATVICLLIAVPVLLGAPVLLRRSAANPRTEART</sequence>
<comment type="caution">
    <text evidence="8">The sequence shown here is derived from an EMBL/GenBank/DDBJ whole genome shotgun (WGS) entry which is preliminary data.</text>
</comment>
<keyword evidence="5 7" id="KW-1133">Transmembrane helix</keyword>
<keyword evidence="9" id="KW-1185">Reference proteome</keyword>
<organism evidence="8 9">
    <name type="scientific">Saccharopolyspora hordei</name>
    <dbReference type="NCBI Taxonomy" id="1838"/>
    <lineage>
        <taxon>Bacteria</taxon>
        <taxon>Bacillati</taxon>
        <taxon>Actinomycetota</taxon>
        <taxon>Actinomycetes</taxon>
        <taxon>Pseudonocardiales</taxon>
        <taxon>Pseudonocardiaceae</taxon>
        <taxon>Saccharopolyspora</taxon>
    </lineage>
</organism>